<gene>
    <name evidence="2" type="ORF">FB556_1829</name>
</gene>
<dbReference type="PANTHER" id="PTHR43539">
    <property type="entry name" value="FLAVIN-BINDING MONOOXYGENASE-LIKE PROTEIN (AFU_ORTHOLOGUE AFUA_4G09220)"/>
    <property type="match status" value="1"/>
</dbReference>
<dbReference type="AlphaFoldDB" id="A0A543AFK6"/>
<evidence type="ECO:0000313" key="3">
    <source>
        <dbReference type="Proteomes" id="UP000319746"/>
    </source>
</evidence>
<keyword evidence="1" id="KW-0560">Oxidoreductase</keyword>
<dbReference type="Proteomes" id="UP000319746">
    <property type="component" value="Unassembled WGS sequence"/>
</dbReference>
<keyword evidence="3" id="KW-1185">Reference proteome</keyword>
<protein>
    <submittedName>
        <fullName evidence="2">Cation diffusion facilitator CzcD-associated flavoprotein CzcO</fullName>
    </submittedName>
</protein>
<evidence type="ECO:0000313" key="2">
    <source>
        <dbReference type="EMBL" id="TQL71354.1"/>
    </source>
</evidence>
<dbReference type="InterPro" id="IPR050982">
    <property type="entry name" value="Auxin_biosynth/cation_transpt"/>
</dbReference>
<dbReference type="PANTHER" id="PTHR43539:SF78">
    <property type="entry name" value="FLAVIN-CONTAINING MONOOXYGENASE"/>
    <property type="match status" value="1"/>
</dbReference>
<dbReference type="Gene3D" id="3.50.50.60">
    <property type="entry name" value="FAD/NAD(P)-binding domain"/>
    <property type="match status" value="1"/>
</dbReference>
<dbReference type="InterPro" id="IPR036188">
    <property type="entry name" value="FAD/NAD-bd_sf"/>
</dbReference>
<sequence>MRPAAPGVQLSLTTALCQGLNYAGGMSSNHSTTPFATANHFNIVVIGAGQAGLSAAGTLHRRGLVPGKDFAVLDANDGPGGAWRHRWNDLTLGRAHGIHDLPGFPLENPDTWRPASQVVSEYYGAYEAHLGLDVIRPATVQAVTQPRDELFYIDTDLGAFTANAVINATGTWDTPNIPHYPGLEHFTGPQWHTKTFRDVEDFRNQRVLVVGGGASSTQFLMMLDDVTDHTIWVSRSLPRWNPEHFDPQWGRKVEHRVTTLVTAGKAPRSVVSNTGLALNSESLDYINRGVLVFRGFIDSFGRDHVTINGPGPDGATINSQGQAVDDLLRAGDPRLADMHRNTEILPGHGTNIDHQWVTPIDSILWGTGFHHSLGHLDPLDIRSEHGGVVVHDDGVTVPAAPGVFLVGYGASASTIGATRAGRKAAVAAIQHLD</sequence>
<dbReference type="GO" id="GO:0004497">
    <property type="term" value="F:monooxygenase activity"/>
    <property type="evidence" value="ECO:0007669"/>
    <property type="project" value="TreeGrafter"/>
</dbReference>
<dbReference type="Pfam" id="PF13738">
    <property type="entry name" value="Pyr_redox_3"/>
    <property type="match status" value="1"/>
</dbReference>
<name>A0A543AFK6_9MICC</name>
<reference evidence="2 3" key="1">
    <citation type="submission" date="2019-06" db="EMBL/GenBank/DDBJ databases">
        <title>Sequencing the genomes of 1000 actinobacteria strains.</title>
        <authorList>
            <person name="Klenk H.-P."/>
        </authorList>
    </citation>
    <scope>NUCLEOTIDE SEQUENCE [LARGE SCALE GENOMIC DNA]</scope>
    <source>
        <strain evidence="2 3">DSM 24083</strain>
    </source>
</reference>
<comment type="caution">
    <text evidence="2">The sequence shown here is derived from an EMBL/GenBank/DDBJ whole genome shotgun (WGS) entry which is preliminary data.</text>
</comment>
<dbReference type="SUPFAM" id="SSF51905">
    <property type="entry name" value="FAD/NAD(P)-binding domain"/>
    <property type="match status" value="1"/>
</dbReference>
<dbReference type="PRINTS" id="PR00368">
    <property type="entry name" value="FADPNR"/>
</dbReference>
<dbReference type="GO" id="GO:0050660">
    <property type="term" value="F:flavin adenine dinucleotide binding"/>
    <property type="evidence" value="ECO:0007669"/>
    <property type="project" value="TreeGrafter"/>
</dbReference>
<dbReference type="EMBL" id="VFOU01000003">
    <property type="protein sequence ID" value="TQL71354.1"/>
    <property type="molecule type" value="Genomic_DNA"/>
</dbReference>
<dbReference type="PRINTS" id="PR00469">
    <property type="entry name" value="PNDRDTASEII"/>
</dbReference>
<accession>A0A543AFK6</accession>
<organism evidence="2 3">
    <name type="scientific">Enteractinococcus coprophilus</name>
    <dbReference type="NCBI Taxonomy" id="1027633"/>
    <lineage>
        <taxon>Bacteria</taxon>
        <taxon>Bacillati</taxon>
        <taxon>Actinomycetota</taxon>
        <taxon>Actinomycetes</taxon>
        <taxon>Micrococcales</taxon>
        <taxon>Micrococcaceae</taxon>
    </lineage>
</organism>
<proteinExistence type="predicted"/>
<evidence type="ECO:0000256" key="1">
    <source>
        <dbReference type="ARBA" id="ARBA00023002"/>
    </source>
</evidence>